<dbReference type="Pfam" id="PF14214">
    <property type="entry name" value="Helitron_like_N"/>
    <property type="match status" value="1"/>
</dbReference>
<keyword evidence="8" id="KW-0807">Transducer</keyword>
<comment type="subcellular location">
    <subcellularLocation>
        <location evidence="1">Membrane</location>
    </subcellularLocation>
</comment>
<dbReference type="Pfam" id="PF01094">
    <property type="entry name" value="ANF_receptor"/>
    <property type="match status" value="1"/>
</dbReference>
<keyword evidence="3 10" id="KW-1133">Transmembrane helix</keyword>
<dbReference type="InterPro" id="IPR028889">
    <property type="entry name" value="USP"/>
</dbReference>
<evidence type="ECO:0000256" key="10">
    <source>
        <dbReference type="SAM" id="Phobius"/>
    </source>
</evidence>
<dbReference type="Gene3D" id="3.90.70.10">
    <property type="entry name" value="Cysteine proteinases"/>
    <property type="match status" value="1"/>
</dbReference>
<feature type="domain" description="USP" evidence="11">
    <location>
        <begin position="651"/>
        <end position="895"/>
    </location>
</feature>
<dbReference type="Proteomes" id="UP001642484">
    <property type="component" value="Unassembled WGS sequence"/>
</dbReference>
<feature type="region of interest" description="Disordered" evidence="9">
    <location>
        <begin position="961"/>
        <end position="1077"/>
    </location>
</feature>
<dbReference type="Gene3D" id="3.40.50.2300">
    <property type="match status" value="4"/>
</dbReference>
<evidence type="ECO:0000256" key="1">
    <source>
        <dbReference type="ARBA" id="ARBA00004370"/>
    </source>
</evidence>
<feature type="compositionally biased region" description="Basic and acidic residues" evidence="9">
    <location>
        <begin position="1018"/>
        <end position="1057"/>
    </location>
</feature>
<evidence type="ECO:0000256" key="7">
    <source>
        <dbReference type="ARBA" id="ARBA00023180"/>
    </source>
</evidence>
<dbReference type="EMBL" id="CAXAMN010025628">
    <property type="protein sequence ID" value="CAK9096596.1"/>
    <property type="molecule type" value="Genomic_DNA"/>
</dbReference>
<dbReference type="SUPFAM" id="SSF53822">
    <property type="entry name" value="Periplasmic binding protein-like I"/>
    <property type="match status" value="1"/>
</dbReference>
<keyword evidence="2 10" id="KW-0812">Transmembrane</keyword>
<dbReference type="InterPro" id="IPR001394">
    <property type="entry name" value="Peptidase_C19_UCH"/>
</dbReference>
<dbReference type="PROSITE" id="PS00028">
    <property type="entry name" value="ZINC_FINGER_C2H2_1"/>
    <property type="match status" value="1"/>
</dbReference>
<dbReference type="InterPro" id="IPR038765">
    <property type="entry name" value="Papain-like_cys_pep_sf"/>
</dbReference>
<keyword evidence="4" id="KW-0297">G-protein coupled receptor</keyword>
<dbReference type="InterPro" id="IPR028082">
    <property type="entry name" value="Peripla_BP_I"/>
</dbReference>
<evidence type="ECO:0000256" key="3">
    <source>
        <dbReference type="ARBA" id="ARBA00022989"/>
    </source>
</evidence>
<evidence type="ECO:0000256" key="6">
    <source>
        <dbReference type="ARBA" id="ARBA00023170"/>
    </source>
</evidence>
<evidence type="ECO:0000256" key="8">
    <source>
        <dbReference type="ARBA" id="ARBA00023224"/>
    </source>
</evidence>
<dbReference type="Gene3D" id="3.40.50.300">
    <property type="entry name" value="P-loop containing nucleotide triphosphate hydrolases"/>
    <property type="match status" value="1"/>
</dbReference>
<evidence type="ECO:0000256" key="2">
    <source>
        <dbReference type="ARBA" id="ARBA00022692"/>
    </source>
</evidence>
<dbReference type="SUPFAM" id="SSF52540">
    <property type="entry name" value="P-loop containing nucleoside triphosphate hydrolases"/>
    <property type="match status" value="1"/>
</dbReference>
<dbReference type="InterPro" id="IPR001828">
    <property type="entry name" value="ANF_lig-bd_rcpt"/>
</dbReference>
<name>A0ABP0RBL0_9DINO</name>
<sequence>MPSETQPVTVTTMEESLHLAVHSMSTATSHFEHPVSCTPDVSMAYWELLLANMGSLESKSYWMETEFLLLNSGYSHHWLEQAALGLEAQKANLLASVTWELSNAIHDFTFAWEAYRPTNEERLLSLQIAYIISNEFPIGEKDKLDYANEPETYHTVHRQYHPTYRALLYEKNYYDIFFFDLKGNLIYSVYKELDFATNFAADGIGEWRNSGLGVAYRAAMAEPDEVHVIDWAPYGPSSGKLASFLSIGVKRENQLVGVFSIQLVPALKPRNSSRFLEDAGKDLTKSFQTFRYGSLEDKIQPVPTQRIADNLIATDNVWAKLAPLLEQEVMSPRKSLESGTNLDGSEALAVSSLSIDLGNQARSLSKALLDDAWLYQPALEGAKILLVTEQLSLLHRLTRDAAALVPSRCTERRAAMSYDGPWQAKAAFRIKVAGVRYVGPSRQQLAAAEADQRQLEAARAAGADMEAVIKQLFASMEVDARAARVEECIEKCKDSFRARFKKQGHTYFGPLRTVRAEALEDAQTLLAAADISIPALQAAETRLKEESGLPEMSLEKAVLEAMSYWLRQGSTLEMEGVSRALKTRMRRVTKGSEQDVLFDAAKLLVKEHLEMEHFAQQASAEWLWEKGVHLRLDYGSRPRDTSGLQDRFWQTGLRNLGNSCYLNAVVQCMVACQPLRRDLSQRLRKGQFRTCMEELTQRLQSEKYDCIAPYALLNQIYLTNTVKFPAGESADCSDCLEILLETCINDCGLYVSSAEATGGIEHADGLYMMTSTPMELDHRAITVEEVMRANFPCGWPNSDAVILQLDGNREGAAIDWTQLLAQSGREDTAKYDGTSFGDRRHVCYIVTGFVEFHGGHFIAYVRQKSGWMKCDDSVVSRLAAGVTGKWPSLIFLERLRRQGRVEPAVSSLAPGAWLARLPGLLAAAVTGESSDWQRRVARRTELPACGGEGLKTHRHWTVSKLALKGSSRTQNRAGRQQERTGRSRKENRAGRKQERKRAGRKQKQKRDGRKQKQNRAGRKQEQNRADRKQEQNCAERKREENRTDRTQEFVGPRRQERILGAATWSNNMSGHRTDKVNDEDNPFNRFVYAFSLRRDHAEEDLREWLHEPTVVAAQPCLLCQEGFEHRDAFIAHVDAVHGGLQRYRNACWFLECLCPHVVTAQEVRHYVSNYATFLRLGAMDWERSLVEAVSQPEACLEHVLRRRCACVFCPRSFWMEDLKDVFLQGDQCFMQNPDAVWELIGELEASAVNMGTKNKPKLVLLHKRRVSEAAVCGEASVGICSDCDAAFSGKKPSLCRFALANDMWLGRIDPLLWKANLTHEMCLALARTVATKVVLRQAMDKVTKEKMSAILKSKDGVNNKLEKILALLTLANLAYGLILKPDSLHVHPHNRGSQMVNAFEWHKKGQLQEAQDQQEGQAAVRRIAQFQLDKALFVDQANCLRDTNPVYAEGVTEINRDLLTEWVDQQVPQPILDCVLTVPVGEGGPGVMRQEGPASATEQRTTPDEDPVIFAMESEVSDFNSKRLDLSNRIVVLLQKLEELEAAGARSVALEMEALVEDEGSQWVDQAGRKRILELCNEIHESCEKVSHAGMRTKLEEELRDIVEGRSRWLLKSETNSNGEPSLAEVDVTTASGVGAEVDVTMASRERSGQVDRSGPGHLVVARGKKPLSLLDWKIWAMARPRLWRYGDAANLYPDREVPLATREWAACLLLREELEYSLSDDVHESPVQNRFSGDWVALHMIATVSRLTDQHAATYNFLKNGGMVFAKTLRGLSAEKLAQAARVSKDAGASLQQLHTTPGIPREVKDALHAMNGASSAVLGTDGHRQFCRHEGCAYMETFGPPLIFVTPNVADTQHPLLLIVQGEQIDLGAVSADMASTLPKYRDMLRRVAQDPVGQVGQFEMLMSLFLQHVLNVRPETLDCRRNSVRAACREWCSDGVAAASSGSGMVGPVLAFRGEIEAQGRGSLHPHILVWLVCGHLEVLSQLTEILRTKQHELRQRLKEFMQLAVASFESISHASVQAAPRCVGSDILDAPVKITEVARDLFRGDGGSDKELLEQLKEKTPEQEEYLLWISEEDLAATQVPSGSNNNRTKLRMAWKGECAEEAEEAGDHDVELSQAISISVNEAFCDGINTGFYVNNYTTKPGPGLKTLMDELQTGIQRLENENKEREEKRKAEREAAEAAGEHLPGRRNKIFADTLRTLMRLTASYRRCHWKSLKLGVVSMAIQSDSTLRIQEPVVFRRPGVDDLELKGWKKVYRKDPATEVVDEIFVGPNGQVCPDLLAAFEEYQGRERKNAGQALSYVQELLKLHAVTEMVVPIDTDASVATNLQSLQADGQEVAVKTTSNVEAKRLAVTSSSLEDYLFRGDHPLLAGMSWATYGTWVYRVELARGADKSVKSAIPRFVDIYFDCSYKLYNSHAQRISSEPRVPMFEGFTMPPLTHDGERNAMYKQVQCRPVGVHLVKEVDIQHTEEELVLNAFKTFSTPVVETGDVHVDRSRQAHTAFTKSFLEWKCGMEKEAQLARHRFAERYEYPSLWETQEMITELESRYLRYLDAETLPPTGQDFDLGKPRCTVSMYSSLLAQQRIANLEGLARARQHKPKRRRDEDAHLHEEYVKMHTLGEADDVGADGDNDENLEALVEETSVVKKEVFPPIGLRLTAEEQKQLLRFDLQGRKNDYVKTFLQETWMRDDVFEDARQDLYWSVRETKPGEEEEDVEAQTDEPDEVVRLRALRTLLPLLPRDCARFTDQNVYTTPSAMLSDMVANLPTTGRLNEDQMLFALRFGDVLDTLWKEEQELPPERRSVYHMLLLGQGGSGKTHVVQKFIFPVVHFIWPPSKEEESLMVVAAKNSQAKNISTEGVRAKTLHRAGCMRIQSLKNQDMAPGKKEKALEKTWKNVRVLIIEEISMVSALLYNMLDFRAMCGRRLPFKVDRDTYMKVGCAFGRVPIVIHLGDFFQLRPTGQISLIEDLNRRDEDGQYVHKEVPGVEIPDVYELRGTMRFKPQDPLIEILQCMRLGHTLPDRLWAQFQDHVIRDEAPGIADARLDSENFRSGYCMSIYWASLIRMMYRRTILQASRCNQTLVFLQAADTCMGINHETGIRFLNQPNPYNTGLIHGILPCFVGMEIRLLARVDADQGLVQDTVATIMDFGFHDEAEKLARSFYFFEAEEVVVSYSGLQIRRCGFRATNAHCLTSTASQGLTLRSGTVVDCGRQKEKDDDEWWLYWSEDLVRRQLCLLCFNERTGASFQIDIQNFEQNQQVLLMGRTRRLARDNKTDIDSLSNIAGVTMLNTVSDSWSLTKSKLMELIDMTEVPESTLKEYMDLVDETAAATEHFLESVSTVTRTTTLMVVDILSPVPMTGHWSAGSTFRTALRLAEFLINRDQLILPGYELKHTILDDQCEGRRGANVVVSAMVSKGNYVGLTGMGCDGVCQQVSTLSSSFQLPFLSFNCPSQEFSNEVEFPSLLRMGTPTGTNQMEEIMLKLKEKHGWQTVFLVSGDPGVYSSEVERYAELFQRIGVQTQHLSALESRMADILTVMRTIKAQTQGSERVLFVLGDETFYRKLICASISEGLQRGLTWISTGSRRAEWWKRSDQATSFQRQWLLEAARSLQLVNAFGDLKNGWDSFRPTLEETRTALTELYVTEQRDRTVSTGGTEGYDIAHETWHPIYRALLYERNYYDIFFFDLDGNMIYSVYKEPDFATNFAEDSTGPWKDSGLGRAFREVLANPDAVSYAPPEAYGACDGCLASFLATGIRDSLNRLIGVYAIQLPETYEKSIEDEEAFKDVCTLEAIAEAHEGAINIVGLGRARKSDMEKPLPCFKGHSPRSLLTLLDKHLQVGFPEGESTTMVPDPYDDVKALALDGACAYAFAVQNMLKTGYSIQQLQQPEAETHERLTFFLRNELEFQGVSGRVKFDGNTRKNPLVVQQVQHGSAKEVALVDINGNFIWLSDNGTMSDAWMIEPVPEFQEMWVVQASIISVAIIVPMCLGVFLGWRMVRKRQTQGDRGERGSQV</sequence>
<keyword evidence="13" id="KW-1185">Reference proteome</keyword>
<dbReference type="InterPro" id="IPR027417">
    <property type="entry name" value="P-loop_NTPase"/>
</dbReference>
<dbReference type="Pfam" id="PF13245">
    <property type="entry name" value="AAA_19"/>
    <property type="match status" value="1"/>
</dbReference>
<dbReference type="InterPro" id="IPR013087">
    <property type="entry name" value="Znf_C2H2_type"/>
</dbReference>
<evidence type="ECO:0000256" key="4">
    <source>
        <dbReference type="ARBA" id="ARBA00023040"/>
    </source>
</evidence>
<feature type="region of interest" description="Disordered" evidence="9">
    <location>
        <begin position="2165"/>
        <end position="2187"/>
    </location>
</feature>
<feature type="compositionally biased region" description="Basic and acidic residues" evidence="9">
    <location>
        <begin position="975"/>
        <end position="992"/>
    </location>
</feature>
<protein>
    <recommendedName>
        <fullName evidence="11">USP domain-containing protein</fullName>
    </recommendedName>
</protein>
<keyword evidence="7" id="KW-0325">Glycoprotein</keyword>
<accession>A0ABP0RBL0</accession>
<keyword evidence="5 10" id="KW-0472">Membrane</keyword>
<dbReference type="Pfam" id="PF00443">
    <property type="entry name" value="UCH"/>
    <property type="match status" value="1"/>
</dbReference>
<dbReference type="PROSITE" id="PS00972">
    <property type="entry name" value="USP_1"/>
    <property type="match status" value="1"/>
</dbReference>
<dbReference type="InterPro" id="IPR018200">
    <property type="entry name" value="USP_CS"/>
</dbReference>
<dbReference type="InterPro" id="IPR025476">
    <property type="entry name" value="Helitron_helicase-like"/>
</dbReference>
<evidence type="ECO:0000259" key="11">
    <source>
        <dbReference type="PROSITE" id="PS50235"/>
    </source>
</evidence>
<evidence type="ECO:0000256" key="5">
    <source>
        <dbReference type="ARBA" id="ARBA00023136"/>
    </source>
</evidence>
<dbReference type="PANTHER" id="PTHR10519:SF20">
    <property type="entry name" value="G-PROTEIN COUPLED RECEPTOR 156-RELATED"/>
    <property type="match status" value="1"/>
</dbReference>
<gene>
    <name evidence="12" type="ORF">CCMP2556_LOCUS45920</name>
</gene>
<dbReference type="InterPro" id="IPR002455">
    <property type="entry name" value="GPCR3_GABA-B"/>
</dbReference>
<proteinExistence type="predicted"/>
<dbReference type="PANTHER" id="PTHR10519">
    <property type="entry name" value="GABA-B RECEPTOR"/>
    <property type="match status" value="1"/>
</dbReference>
<feature type="transmembrane region" description="Helical" evidence="10">
    <location>
        <begin position="3971"/>
        <end position="3994"/>
    </location>
</feature>
<comment type="caution">
    <text evidence="12">The sequence shown here is derived from an EMBL/GenBank/DDBJ whole genome shotgun (WGS) entry which is preliminary data.</text>
</comment>
<evidence type="ECO:0000256" key="9">
    <source>
        <dbReference type="SAM" id="MobiDB-lite"/>
    </source>
</evidence>
<dbReference type="SUPFAM" id="SSF54001">
    <property type="entry name" value="Cysteine proteinases"/>
    <property type="match status" value="1"/>
</dbReference>
<feature type="compositionally biased region" description="Basic residues" evidence="9">
    <location>
        <begin position="993"/>
        <end position="1017"/>
    </location>
</feature>
<keyword evidence="6" id="KW-0675">Receptor</keyword>
<reference evidence="12 13" key="1">
    <citation type="submission" date="2024-02" db="EMBL/GenBank/DDBJ databases">
        <authorList>
            <person name="Chen Y."/>
            <person name="Shah S."/>
            <person name="Dougan E. K."/>
            <person name="Thang M."/>
            <person name="Chan C."/>
        </authorList>
    </citation>
    <scope>NUCLEOTIDE SEQUENCE [LARGE SCALE GENOMIC DNA]</scope>
</reference>
<evidence type="ECO:0000313" key="13">
    <source>
        <dbReference type="Proteomes" id="UP001642484"/>
    </source>
</evidence>
<dbReference type="PROSITE" id="PS50235">
    <property type="entry name" value="USP_3"/>
    <property type="match status" value="1"/>
</dbReference>
<evidence type="ECO:0000313" key="12">
    <source>
        <dbReference type="EMBL" id="CAK9096596.1"/>
    </source>
</evidence>
<organism evidence="12 13">
    <name type="scientific">Durusdinium trenchii</name>
    <dbReference type="NCBI Taxonomy" id="1381693"/>
    <lineage>
        <taxon>Eukaryota</taxon>
        <taxon>Sar</taxon>
        <taxon>Alveolata</taxon>
        <taxon>Dinophyceae</taxon>
        <taxon>Suessiales</taxon>
        <taxon>Symbiodiniaceae</taxon>
        <taxon>Durusdinium</taxon>
    </lineage>
</organism>